<gene>
    <name evidence="1" type="ORF">ACFQ14_12860</name>
</gene>
<organism evidence="1 2">
    <name type="scientific">Pseudahrensia aquimaris</name>
    <dbReference type="NCBI Taxonomy" id="744461"/>
    <lineage>
        <taxon>Bacteria</taxon>
        <taxon>Pseudomonadati</taxon>
        <taxon>Pseudomonadota</taxon>
        <taxon>Alphaproteobacteria</taxon>
        <taxon>Hyphomicrobiales</taxon>
        <taxon>Ahrensiaceae</taxon>
        <taxon>Pseudahrensia</taxon>
    </lineage>
</organism>
<dbReference type="EMBL" id="JBHTJV010000011">
    <property type="protein sequence ID" value="MFD0917299.1"/>
    <property type="molecule type" value="Genomic_DNA"/>
</dbReference>
<evidence type="ECO:0000313" key="1">
    <source>
        <dbReference type="EMBL" id="MFD0917299.1"/>
    </source>
</evidence>
<comment type="caution">
    <text evidence="1">The sequence shown here is derived from an EMBL/GenBank/DDBJ whole genome shotgun (WGS) entry which is preliminary data.</text>
</comment>
<evidence type="ECO:0000313" key="2">
    <source>
        <dbReference type="Proteomes" id="UP001597101"/>
    </source>
</evidence>
<accession>A0ABW3FH97</accession>
<protein>
    <submittedName>
        <fullName evidence="1">Uncharacterized protein</fullName>
    </submittedName>
</protein>
<proteinExistence type="predicted"/>
<sequence length="72" mass="8008">MAKDDNFSNNLKYLIENNAIPHTEEGHIGDHVKQAIGELSQQELETLVRLATTANAHLFVHDKKNNVVAMGL</sequence>
<dbReference type="Proteomes" id="UP001597101">
    <property type="component" value="Unassembled WGS sequence"/>
</dbReference>
<name>A0ABW3FH97_9HYPH</name>
<keyword evidence="2" id="KW-1185">Reference proteome</keyword>
<reference evidence="2" key="1">
    <citation type="journal article" date="2019" name="Int. J. Syst. Evol. Microbiol.">
        <title>The Global Catalogue of Microorganisms (GCM) 10K type strain sequencing project: providing services to taxonomists for standard genome sequencing and annotation.</title>
        <authorList>
            <consortium name="The Broad Institute Genomics Platform"/>
            <consortium name="The Broad Institute Genome Sequencing Center for Infectious Disease"/>
            <person name="Wu L."/>
            <person name="Ma J."/>
        </authorList>
    </citation>
    <scope>NUCLEOTIDE SEQUENCE [LARGE SCALE GENOMIC DNA]</scope>
    <source>
        <strain evidence="2">CCUG 60023</strain>
    </source>
</reference>
<dbReference type="RefSeq" id="WP_377213162.1">
    <property type="nucleotide sequence ID" value="NZ_JBHTJV010000011.1"/>
</dbReference>